<protein>
    <submittedName>
        <fullName evidence="3">Uncharacterized protein</fullName>
    </submittedName>
</protein>
<dbReference type="Proteomes" id="UP000324897">
    <property type="component" value="Chromosome 3"/>
</dbReference>
<feature type="transmembrane region" description="Helical" evidence="2">
    <location>
        <begin position="69"/>
        <end position="94"/>
    </location>
</feature>
<feature type="compositionally biased region" description="Low complexity" evidence="1">
    <location>
        <begin position="29"/>
        <end position="39"/>
    </location>
</feature>
<evidence type="ECO:0000313" key="4">
    <source>
        <dbReference type="Proteomes" id="UP000324897"/>
    </source>
</evidence>
<evidence type="ECO:0000256" key="2">
    <source>
        <dbReference type="SAM" id="Phobius"/>
    </source>
</evidence>
<feature type="region of interest" description="Disordered" evidence="1">
    <location>
        <begin position="29"/>
        <end position="51"/>
    </location>
</feature>
<dbReference type="Gramene" id="TVU08262">
    <property type="protein sequence ID" value="TVU08262"/>
    <property type="gene ID" value="EJB05_41659"/>
</dbReference>
<dbReference type="EMBL" id="RWGY01000039">
    <property type="protein sequence ID" value="TVU08262.1"/>
    <property type="molecule type" value="Genomic_DNA"/>
</dbReference>
<organism evidence="3 4">
    <name type="scientific">Eragrostis curvula</name>
    <name type="common">weeping love grass</name>
    <dbReference type="NCBI Taxonomy" id="38414"/>
    <lineage>
        <taxon>Eukaryota</taxon>
        <taxon>Viridiplantae</taxon>
        <taxon>Streptophyta</taxon>
        <taxon>Embryophyta</taxon>
        <taxon>Tracheophyta</taxon>
        <taxon>Spermatophyta</taxon>
        <taxon>Magnoliopsida</taxon>
        <taxon>Liliopsida</taxon>
        <taxon>Poales</taxon>
        <taxon>Poaceae</taxon>
        <taxon>PACMAD clade</taxon>
        <taxon>Chloridoideae</taxon>
        <taxon>Eragrostideae</taxon>
        <taxon>Eragrostidinae</taxon>
        <taxon>Eragrostis</taxon>
    </lineage>
</organism>
<gene>
    <name evidence="3" type="ORF">EJB05_41659</name>
</gene>
<accession>A0A5J9TAB7</accession>
<keyword evidence="2" id="KW-0812">Transmembrane</keyword>
<evidence type="ECO:0000313" key="3">
    <source>
        <dbReference type="EMBL" id="TVU08262.1"/>
    </source>
</evidence>
<sequence>MTAHCVPACHGHCASSSSSSSVPVIYYPSSASTSTSTARSGGGGGASSSAAAAPLLEPQPAEAACDPGVWLGVGLCGLVVLAFILVIMFGTWTVPV</sequence>
<proteinExistence type="predicted"/>
<keyword evidence="2" id="KW-0472">Membrane</keyword>
<comment type="caution">
    <text evidence="3">The sequence shown here is derived from an EMBL/GenBank/DDBJ whole genome shotgun (WGS) entry which is preliminary data.</text>
</comment>
<evidence type="ECO:0000256" key="1">
    <source>
        <dbReference type="SAM" id="MobiDB-lite"/>
    </source>
</evidence>
<dbReference type="AlphaFoldDB" id="A0A5J9TAB7"/>
<keyword evidence="2" id="KW-1133">Transmembrane helix</keyword>
<name>A0A5J9TAB7_9POAL</name>
<keyword evidence="4" id="KW-1185">Reference proteome</keyword>
<reference evidence="3 4" key="1">
    <citation type="journal article" date="2019" name="Sci. Rep.">
        <title>A high-quality genome of Eragrostis curvula grass provides insights into Poaceae evolution and supports new strategies to enhance forage quality.</title>
        <authorList>
            <person name="Carballo J."/>
            <person name="Santos B.A.C.M."/>
            <person name="Zappacosta D."/>
            <person name="Garbus I."/>
            <person name="Selva J.P."/>
            <person name="Gallo C.A."/>
            <person name="Diaz A."/>
            <person name="Albertini E."/>
            <person name="Caccamo M."/>
            <person name="Echenique V."/>
        </authorList>
    </citation>
    <scope>NUCLEOTIDE SEQUENCE [LARGE SCALE GENOMIC DNA]</scope>
    <source>
        <strain evidence="4">cv. Victoria</strain>
        <tissue evidence="3">Leaf</tissue>
    </source>
</reference>